<evidence type="ECO:0000256" key="1">
    <source>
        <dbReference type="SAM" id="MobiDB-lite"/>
    </source>
</evidence>
<dbReference type="EMBL" id="JAUSRB010000002">
    <property type="protein sequence ID" value="MDP9866139.1"/>
    <property type="molecule type" value="Genomic_DNA"/>
</dbReference>
<dbReference type="Gene3D" id="3.10.450.40">
    <property type="match status" value="1"/>
</dbReference>
<organism evidence="4 5">
    <name type="scientific">Streptosporangium brasiliense</name>
    <dbReference type="NCBI Taxonomy" id="47480"/>
    <lineage>
        <taxon>Bacteria</taxon>
        <taxon>Bacillati</taxon>
        <taxon>Actinomycetota</taxon>
        <taxon>Actinomycetes</taxon>
        <taxon>Streptosporangiales</taxon>
        <taxon>Streptosporangiaceae</taxon>
        <taxon>Streptosporangium</taxon>
    </lineage>
</organism>
<dbReference type="PROSITE" id="PS51257">
    <property type="entry name" value="PROKAR_LIPOPROTEIN"/>
    <property type="match status" value="1"/>
</dbReference>
<evidence type="ECO:0000313" key="4">
    <source>
        <dbReference type="EMBL" id="MDP9866139.1"/>
    </source>
</evidence>
<reference evidence="4 5" key="1">
    <citation type="submission" date="2023-07" db="EMBL/GenBank/DDBJ databases">
        <title>Sequencing the genomes of 1000 actinobacteria strains.</title>
        <authorList>
            <person name="Klenk H.-P."/>
        </authorList>
    </citation>
    <scope>NUCLEOTIDE SEQUENCE [LARGE SCALE GENOMIC DNA]</scope>
    <source>
        <strain evidence="4 5">DSM 44109</strain>
    </source>
</reference>
<evidence type="ECO:0000256" key="2">
    <source>
        <dbReference type="SAM" id="SignalP"/>
    </source>
</evidence>
<evidence type="ECO:0000313" key="5">
    <source>
        <dbReference type="Proteomes" id="UP001230426"/>
    </source>
</evidence>
<gene>
    <name evidence="4" type="ORF">J2S55_005405</name>
</gene>
<dbReference type="RefSeq" id="WP_306866344.1">
    <property type="nucleotide sequence ID" value="NZ_JAUSRB010000002.1"/>
</dbReference>
<dbReference type="Pfam" id="PF03413">
    <property type="entry name" value="PepSY"/>
    <property type="match status" value="1"/>
</dbReference>
<evidence type="ECO:0000259" key="3">
    <source>
        <dbReference type="Pfam" id="PF03413"/>
    </source>
</evidence>
<comment type="caution">
    <text evidence="4">The sequence shown here is derived from an EMBL/GenBank/DDBJ whole genome shotgun (WGS) entry which is preliminary data.</text>
</comment>
<dbReference type="Proteomes" id="UP001230426">
    <property type="component" value="Unassembled WGS sequence"/>
</dbReference>
<keyword evidence="5" id="KW-1185">Reference proteome</keyword>
<protein>
    <submittedName>
        <fullName evidence="4">Membrane protein YkoI</fullName>
    </submittedName>
</protein>
<keyword evidence="2" id="KW-0732">Signal</keyword>
<dbReference type="InterPro" id="IPR025711">
    <property type="entry name" value="PepSY"/>
</dbReference>
<feature type="domain" description="PepSY" evidence="3">
    <location>
        <begin position="124"/>
        <end position="172"/>
    </location>
</feature>
<name>A0ABT9RA61_9ACTN</name>
<feature type="region of interest" description="Disordered" evidence="1">
    <location>
        <begin position="19"/>
        <end position="38"/>
    </location>
</feature>
<sequence length="178" mass="17923">MRLTSVLLVLITVTACGNGGGTASSPPPAPTPSALFTPPPVAFDEAAGIAARDGRGGRVTRLHLYGPQPPIVWLAAVLGGDGVLAELRVDATTGKVVDRQAADPEAAGTAAHLVAGDEIGVAGAREAAAKAVPGGWITAAGLEERRGGVVWAMEAVDPARRTRKIEVDAATAATRIVP</sequence>
<accession>A0ABT9RA61</accession>
<feature type="compositionally biased region" description="Pro residues" evidence="1">
    <location>
        <begin position="25"/>
        <end position="38"/>
    </location>
</feature>
<proteinExistence type="predicted"/>
<feature type="signal peptide" evidence="2">
    <location>
        <begin position="1"/>
        <end position="17"/>
    </location>
</feature>
<feature type="chain" id="PRO_5046391645" evidence="2">
    <location>
        <begin position="18"/>
        <end position="178"/>
    </location>
</feature>